<reference evidence="10 11" key="1">
    <citation type="submission" date="2019-02" db="EMBL/GenBank/DDBJ databases">
        <title>Draft genome sequences of novel Actinobacteria.</title>
        <authorList>
            <person name="Sahin N."/>
            <person name="Ay H."/>
            <person name="Saygin H."/>
        </authorList>
    </citation>
    <scope>NUCLEOTIDE SEQUENCE [LARGE SCALE GENOMIC DNA]</scope>
    <source>
        <strain evidence="10 11">KC603</strain>
    </source>
</reference>
<accession>A0A4R4S5W2</accession>
<feature type="transmembrane region" description="Helical" evidence="8">
    <location>
        <begin position="525"/>
        <end position="544"/>
    </location>
</feature>
<dbReference type="Gene3D" id="1.20.1640.10">
    <property type="entry name" value="Multidrug efflux transporter AcrB transmembrane domain"/>
    <property type="match status" value="2"/>
</dbReference>
<dbReference type="AlphaFoldDB" id="A0A4R4S5W2"/>
<feature type="transmembrane region" description="Helical" evidence="8">
    <location>
        <begin position="303"/>
        <end position="328"/>
    </location>
</feature>
<comment type="similarity">
    <text evidence="2">Belongs to the resistance-nodulation-cell division (RND) (TC 2.A.6) family. MmpL subfamily.</text>
</comment>
<feature type="transmembrane region" description="Helical" evidence="8">
    <location>
        <begin position="230"/>
        <end position="250"/>
    </location>
</feature>
<evidence type="ECO:0000313" key="11">
    <source>
        <dbReference type="Proteomes" id="UP000295621"/>
    </source>
</evidence>
<sequence length="743" mass="76989">MATFLYRLGRFSYRRRGVVLAVWLALVALFGVGASTLSGPTSDTFSIPGTESQEAFDLLEERFPGGNTDGATARVVFAAPEGETLTDPQNQAAVEDVLAELTTAPQVAAVPDPFEIGTVSEDGTIAFSQVTYAVPFFDLTDEAREALTAAADTGRDAGLTVELGGEAAMSEEEPAGTELIGIGVAAVVLIITFGSLIAAGLPLLTAVLGIVIGMAAITAASGFMDIGSSTPTLALMLGLAVGIDYALFIVSRYRHELAVGRDGEEAAGRAVGTAGSAVVFAGLTVMIALAGLFVVNIPMLTEMGVAAALTVGIAVVIALSLLPALLGFAKHRVLGGRIPGLRHIRERADDGGKPTLGRRWANLVTRRPIPVLAVAVAGMLALAAPMLDLRLGLPDEGSSPPDSTQRKAYDLTVEGFGAGFNGPLTVVVDGVGSPDPQAAAVAVADSLRGLDGVVSVTDPVPNEAGDTSIINVVPEFGPGSAETEALVGDIRDQVGAVGDEAGASVSVTGSTAINIDFSDRMTEALLPYLALVVGLSFILLMLVFRSLLVPLKAALGFLLTMGATFGAIVAVFQWGWFNGLLGIEQTGPIISMLPIFLIGVVFGLAMDYQVFLVTRMREEHVHGASPTDSVVIGFQHGARVVAAAALIMMSVFAAFIFGGEDVIMQVGLALAAAVAFDAFVVRMTIVPAVMTLLGSRAWFLPRWLDRLLPNVDVEGEKLSRQLHDAPAPAEEPEPEPAQGGAVR</sequence>
<dbReference type="SUPFAM" id="SSF82866">
    <property type="entry name" value="Multidrug efflux transporter AcrB transmembrane domain"/>
    <property type="match status" value="2"/>
</dbReference>
<evidence type="ECO:0000256" key="7">
    <source>
        <dbReference type="SAM" id="MobiDB-lite"/>
    </source>
</evidence>
<evidence type="ECO:0000256" key="6">
    <source>
        <dbReference type="ARBA" id="ARBA00023136"/>
    </source>
</evidence>
<keyword evidence="6 8" id="KW-0472">Membrane</keyword>
<dbReference type="GO" id="GO:0005886">
    <property type="term" value="C:plasma membrane"/>
    <property type="evidence" value="ECO:0007669"/>
    <property type="project" value="UniProtKB-SubCell"/>
</dbReference>
<dbReference type="EMBL" id="SMKL01000001">
    <property type="protein sequence ID" value="TDC56972.1"/>
    <property type="molecule type" value="Genomic_DNA"/>
</dbReference>
<evidence type="ECO:0000256" key="2">
    <source>
        <dbReference type="ARBA" id="ARBA00010157"/>
    </source>
</evidence>
<evidence type="ECO:0000313" key="10">
    <source>
        <dbReference type="EMBL" id="TDC56972.1"/>
    </source>
</evidence>
<dbReference type="OrthoDB" id="7051771at2"/>
<dbReference type="Pfam" id="PF03176">
    <property type="entry name" value="MMPL"/>
    <property type="match status" value="2"/>
</dbReference>
<evidence type="ECO:0000256" key="8">
    <source>
        <dbReference type="SAM" id="Phobius"/>
    </source>
</evidence>
<proteinExistence type="inferred from homology"/>
<name>A0A4R4S5W2_9ACTN</name>
<keyword evidence="3" id="KW-1003">Cell membrane</keyword>
<evidence type="ECO:0000256" key="3">
    <source>
        <dbReference type="ARBA" id="ARBA00022475"/>
    </source>
</evidence>
<keyword evidence="4 8" id="KW-0812">Transmembrane</keyword>
<comment type="subcellular location">
    <subcellularLocation>
        <location evidence="1">Cell membrane</location>
        <topology evidence="1">Multi-pass membrane protein</topology>
    </subcellularLocation>
</comment>
<dbReference type="RefSeq" id="WP_131977476.1">
    <property type="nucleotide sequence ID" value="NZ_SMKL01000001.1"/>
</dbReference>
<comment type="caution">
    <text evidence="10">The sequence shown here is derived from an EMBL/GenBank/DDBJ whole genome shotgun (WGS) entry which is preliminary data.</text>
</comment>
<gene>
    <name evidence="10" type="ORF">E1212_00485</name>
</gene>
<dbReference type="PANTHER" id="PTHR33406:SF11">
    <property type="entry name" value="MEMBRANE PROTEIN SCO6666-RELATED"/>
    <property type="match status" value="1"/>
</dbReference>
<feature type="transmembrane region" description="Helical" evidence="8">
    <location>
        <begin position="271"/>
        <end position="297"/>
    </location>
</feature>
<evidence type="ECO:0000256" key="1">
    <source>
        <dbReference type="ARBA" id="ARBA00004651"/>
    </source>
</evidence>
<feature type="transmembrane region" description="Helical" evidence="8">
    <location>
        <begin position="179"/>
        <end position="199"/>
    </location>
</feature>
<keyword evidence="11" id="KW-1185">Reference proteome</keyword>
<evidence type="ECO:0000259" key="9">
    <source>
        <dbReference type="PROSITE" id="PS50156"/>
    </source>
</evidence>
<feature type="domain" description="SSD" evidence="9">
    <location>
        <begin position="204"/>
        <end position="328"/>
    </location>
</feature>
<organism evidence="10 11">
    <name type="scientific">Jiangella ureilytica</name>
    <dbReference type="NCBI Taxonomy" id="2530374"/>
    <lineage>
        <taxon>Bacteria</taxon>
        <taxon>Bacillati</taxon>
        <taxon>Actinomycetota</taxon>
        <taxon>Actinomycetes</taxon>
        <taxon>Jiangellales</taxon>
        <taxon>Jiangellaceae</taxon>
        <taxon>Jiangella</taxon>
    </lineage>
</organism>
<evidence type="ECO:0000256" key="5">
    <source>
        <dbReference type="ARBA" id="ARBA00022989"/>
    </source>
</evidence>
<dbReference type="Proteomes" id="UP000295621">
    <property type="component" value="Unassembled WGS sequence"/>
</dbReference>
<dbReference type="PANTHER" id="PTHR33406">
    <property type="entry name" value="MEMBRANE PROTEIN MJ1562-RELATED"/>
    <property type="match status" value="1"/>
</dbReference>
<feature type="transmembrane region" description="Helical" evidence="8">
    <location>
        <begin position="368"/>
        <end position="387"/>
    </location>
</feature>
<evidence type="ECO:0000256" key="4">
    <source>
        <dbReference type="ARBA" id="ARBA00022692"/>
    </source>
</evidence>
<keyword evidence="5 8" id="KW-1133">Transmembrane helix</keyword>
<dbReference type="InterPro" id="IPR050545">
    <property type="entry name" value="Mycobact_MmpL"/>
</dbReference>
<feature type="transmembrane region" description="Helical" evidence="8">
    <location>
        <begin position="206"/>
        <end position="224"/>
    </location>
</feature>
<dbReference type="PROSITE" id="PS50156">
    <property type="entry name" value="SSD"/>
    <property type="match status" value="1"/>
</dbReference>
<feature type="region of interest" description="Disordered" evidence="7">
    <location>
        <begin position="718"/>
        <end position="743"/>
    </location>
</feature>
<protein>
    <submittedName>
        <fullName evidence="10">MMPL family transporter</fullName>
    </submittedName>
</protein>
<feature type="transmembrane region" description="Helical" evidence="8">
    <location>
        <begin position="556"/>
        <end position="577"/>
    </location>
</feature>
<feature type="transmembrane region" description="Helical" evidence="8">
    <location>
        <begin position="670"/>
        <end position="693"/>
    </location>
</feature>
<feature type="transmembrane region" description="Helical" evidence="8">
    <location>
        <begin position="589"/>
        <end position="608"/>
    </location>
</feature>
<dbReference type="InterPro" id="IPR004869">
    <property type="entry name" value="MMPL_dom"/>
</dbReference>
<feature type="transmembrane region" description="Helical" evidence="8">
    <location>
        <begin position="640"/>
        <end position="658"/>
    </location>
</feature>
<dbReference type="InterPro" id="IPR000731">
    <property type="entry name" value="SSD"/>
</dbReference>